<dbReference type="Proteomes" id="UP000198784">
    <property type="component" value="Unassembled WGS sequence"/>
</dbReference>
<evidence type="ECO:0000256" key="4">
    <source>
        <dbReference type="ARBA" id="ARBA00022691"/>
    </source>
</evidence>
<keyword evidence="8" id="KW-1185">Reference proteome</keyword>
<dbReference type="RefSeq" id="WP_090501481.1">
    <property type="nucleotide sequence ID" value="NZ_FOWX01000014.1"/>
</dbReference>
<accession>A0A1I5S0M9</accession>
<gene>
    <name evidence="7" type="ORF">SAMN05216190_114110</name>
</gene>
<dbReference type="InterPro" id="IPR003333">
    <property type="entry name" value="CMAS"/>
</dbReference>
<dbReference type="STRING" id="289003.SAMN05216190_114110"/>
<dbReference type="AlphaFoldDB" id="A0A1I5S0M9"/>
<keyword evidence="2" id="KW-0489">Methyltransferase</keyword>
<dbReference type="PANTHER" id="PTHR43667:SF2">
    <property type="entry name" value="FATTY ACID C-METHYL TRANSFERASE"/>
    <property type="match status" value="1"/>
</dbReference>
<evidence type="ECO:0000313" key="7">
    <source>
        <dbReference type="EMBL" id="SFP64329.1"/>
    </source>
</evidence>
<evidence type="ECO:0000256" key="2">
    <source>
        <dbReference type="ARBA" id="ARBA00022603"/>
    </source>
</evidence>
<dbReference type="GO" id="GO:0008168">
    <property type="term" value="F:methyltransferase activity"/>
    <property type="evidence" value="ECO:0007669"/>
    <property type="project" value="UniProtKB-KW"/>
</dbReference>
<dbReference type="GO" id="GO:0032259">
    <property type="term" value="P:methylation"/>
    <property type="evidence" value="ECO:0007669"/>
    <property type="project" value="UniProtKB-KW"/>
</dbReference>
<dbReference type="CDD" id="cd02440">
    <property type="entry name" value="AdoMet_MTases"/>
    <property type="match status" value="1"/>
</dbReference>
<evidence type="ECO:0000256" key="3">
    <source>
        <dbReference type="ARBA" id="ARBA00022679"/>
    </source>
</evidence>
<dbReference type="EMBL" id="FOWX01000014">
    <property type="protein sequence ID" value="SFP64329.1"/>
    <property type="molecule type" value="Genomic_DNA"/>
</dbReference>
<dbReference type="SUPFAM" id="SSF53335">
    <property type="entry name" value="S-adenosyl-L-methionine-dependent methyltransferases"/>
    <property type="match status" value="1"/>
</dbReference>
<comment type="similarity">
    <text evidence="1">Belongs to the CFA/CMAS family.</text>
</comment>
<sequence>MKSASPSSAKTSLRAGSGIGANLLRRVVLRQLCRLRHGHLRLIDGDDYLEFGDADASLRAEIRVLDGALWGLVAGNGSIGAGEAYIHGYWSSPDLTAVIRVFAANLALLDAMERGLARFGRPLVQSLHWLNRNTRKGSRRNIAAHYDLGNQLFEQLLDPSMMYSAAMFARPDDSLEQAQMNKLERICQKLALKPSDHLLEIGTGWGGMAIHAASHYGCKVTTTTLSREQYAYTAQRIAALGLGDRITLLLEDYRDLRGQYDKLVSIEMIEAVGHRFLPTYFQQCAQLLKDDGLMLLQAITIRDQRYEQAKNSVDFIQRYIFPGGALPSVHKMLEIITAKTDMNLHHMEDFGLHYARTLRLWHANLQQARHKLEQLGYDERFYRLWEFYLCYCEGGFIERTIGTAQLLLAKPAAQPEPLLGNFAFDA</sequence>
<protein>
    <submittedName>
        <fullName evidence="7">Cyclopropane-fatty-acyl-phospholipid synthase</fullName>
    </submittedName>
</protein>
<evidence type="ECO:0000256" key="1">
    <source>
        <dbReference type="ARBA" id="ARBA00010815"/>
    </source>
</evidence>
<dbReference type="PIRSF" id="PIRSF003085">
    <property type="entry name" value="CMAS"/>
    <property type="match status" value="1"/>
</dbReference>
<keyword evidence="3" id="KW-0808">Transferase</keyword>
<evidence type="ECO:0000256" key="5">
    <source>
        <dbReference type="ARBA" id="ARBA00023098"/>
    </source>
</evidence>
<evidence type="ECO:0000313" key="8">
    <source>
        <dbReference type="Proteomes" id="UP000198784"/>
    </source>
</evidence>
<dbReference type="OrthoDB" id="9782855at2"/>
<organism evidence="7 8">
    <name type="scientific">Pseudomonas borbori</name>
    <dbReference type="NCBI Taxonomy" id="289003"/>
    <lineage>
        <taxon>Bacteria</taxon>
        <taxon>Pseudomonadati</taxon>
        <taxon>Pseudomonadota</taxon>
        <taxon>Gammaproteobacteria</taxon>
        <taxon>Pseudomonadales</taxon>
        <taxon>Pseudomonadaceae</taxon>
        <taxon>Pseudomonas</taxon>
    </lineage>
</organism>
<name>A0A1I5S0M9_9PSED</name>
<evidence type="ECO:0000256" key="6">
    <source>
        <dbReference type="PIRSR" id="PIRSR003085-1"/>
    </source>
</evidence>
<dbReference type="Gene3D" id="3.40.50.150">
    <property type="entry name" value="Vaccinia Virus protein VP39"/>
    <property type="match status" value="1"/>
</dbReference>
<keyword evidence="4" id="KW-0949">S-adenosyl-L-methionine</keyword>
<dbReference type="GO" id="GO:0008610">
    <property type="term" value="P:lipid biosynthetic process"/>
    <property type="evidence" value="ECO:0007669"/>
    <property type="project" value="InterPro"/>
</dbReference>
<proteinExistence type="inferred from homology"/>
<dbReference type="PANTHER" id="PTHR43667">
    <property type="entry name" value="CYCLOPROPANE-FATTY-ACYL-PHOSPHOLIPID SYNTHASE"/>
    <property type="match status" value="1"/>
</dbReference>
<dbReference type="InterPro" id="IPR029063">
    <property type="entry name" value="SAM-dependent_MTases_sf"/>
</dbReference>
<dbReference type="InterPro" id="IPR050723">
    <property type="entry name" value="CFA/CMAS"/>
</dbReference>
<keyword evidence="5" id="KW-0443">Lipid metabolism</keyword>
<dbReference type="Pfam" id="PF02353">
    <property type="entry name" value="CMAS"/>
    <property type="match status" value="1"/>
</dbReference>
<reference evidence="8" key="1">
    <citation type="submission" date="2016-10" db="EMBL/GenBank/DDBJ databases">
        <authorList>
            <person name="Varghese N."/>
            <person name="Submissions S."/>
        </authorList>
    </citation>
    <scope>NUCLEOTIDE SEQUENCE [LARGE SCALE GENOMIC DNA]</scope>
    <source>
        <strain evidence="8">DSM 17834</strain>
    </source>
</reference>
<feature type="active site" evidence="6">
    <location>
        <position position="392"/>
    </location>
</feature>